<dbReference type="EMBL" id="HG938356">
    <property type="protein sequence ID" value="CDN57770.1"/>
    <property type="molecule type" value="Genomic_DNA"/>
</dbReference>
<dbReference type="RefSeq" id="WP_040124963.1">
    <property type="nucleotide sequence ID" value="NZ_HG938356.1"/>
</dbReference>
<keyword evidence="3 6" id="KW-0732">Signal</keyword>
<proteinExistence type="inferred from homology"/>
<dbReference type="PANTHER" id="PTHR38776">
    <property type="entry name" value="MLTA-INTERACTING PROTEIN-RELATED"/>
    <property type="match status" value="1"/>
</dbReference>
<evidence type="ECO:0000256" key="5">
    <source>
        <dbReference type="ARBA" id="ARBA00023237"/>
    </source>
</evidence>
<dbReference type="Pfam" id="PF06629">
    <property type="entry name" value="MipA"/>
    <property type="match status" value="1"/>
</dbReference>
<reference evidence="8" key="1">
    <citation type="journal article" date="2014" name="BMC Genomics">
        <title>Genome sequencing of two Neorhizobium galegae strains reveals a noeT gene responsible for the unusual acetylation of the nodulation factors.</title>
        <authorList>
            <person name="Osterman J."/>
            <person name="Marsh J."/>
            <person name="Laine P.K."/>
            <person name="Zeng Z."/>
            <person name="Alatalo E."/>
            <person name="Sullivan J.T."/>
            <person name="Young J.P."/>
            <person name="Thomas-Oates J."/>
            <person name="Paulin L."/>
            <person name="Lindstrom K."/>
        </authorList>
    </citation>
    <scope>NUCLEOTIDE SEQUENCE [LARGE SCALE GENOMIC DNA]</scope>
    <source>
        <strain evidence="8">HAMBI 1141</strain>
        <plasmid evidence="8">II</plasmid>
    </source>
</reference>
<feature type="signal peptide" evidence="6">
    <location>
        <begin position="1"/>
        <end position="32"/>
    </location>
</feature>
<comment type="similarity">
    <text evidence="2">Belongs to the MipA/OmpV family.</text>
</comment>
<sequence>MSLTKSFLSRPRRVAIAAGLAVVACPLAEARAADPYEGEEAAIPATASFDKGRFGGIRQKLSDWNVMVGAGAMYAPKFEGSDEFELVPIPMISATFGDRVTIDPGGLEVDVLKSNGFKLTVKGGYDIGGGRDEDDSSHLRGLGDIDAGAVVGTKLSYEWGPMEFYASVDKTIGGSDGLLGQVGANVSHHYDRFILSAGASATFADDNYMKSYFGVTAAQSARSGLRQYEASAGLKRFDIEASVTYMATEHWVIRGQAAVGFLTGDAKDSPIVQNDVQPSAMLMVGYKF</sequence>
<dbReference type="PATRIC" id="fig|1028801.3.peg.5538"/>
<evidence type="ECO:0000256" key="3">
    <source>
        <dbReference type="ARBA" id="ARBA00022729"/>
    </source>
</evidence>
<dbReference type="GO" id="GO:0009279">
    <property type="term" value="C:cell outer membrane"/>
    <property type="evidence" value="ECO:0007669"/>
    <property type="project" value="UniProtKB-SubCell"/>
</dbReference>
<dbReference type="InterPro" id="IPR010583">
    <property type="entry name" value="MipA"/>
</dbReference>
<keyword evidence="7" id="KW-0614">Plasmid</keyword>
<evidence type="ECO:0000256" key="2">
    <source>
        <dbReference type="ARBA" id="ARBA00005722"/>
    </source>
</evidence>
<evidence type="ECO:0000313" key="7">
    <source>
        <dbReference type="EMBL" id="CDN57770.1"/>
    </source>
</evidence>
<geneLocation type="plasmid" evidence="8">
    <name>II</name>
</geneLocation>
<name>A0A068TJR3_NEOGA</name>
<dbReference type="HOGENOM" id="CLU_062990_1_0_5"/>
<keyword evidence="5" id="KW-0998">Cell outer membrane</keyword>
<dbReference type="PROSITE" id="PS51257">
    <property type="entry name" value="PROKAR_LIPOPROTEIN"/>
    <property type="match status" value="1"/>
</dbReference>
<evidence type="ECO:0000256" key="1">
    <source>
        <dbReference type="ARBA" id="ARBA00004442"/>
    </source>
</evidence>
<dbReference type="eggNOG" id="COG3713">
    <property type="taxonomic scope" value="Bacteria"/>
</dbReference>
<gene>
    <name evidence="7" type="ORF">RG1141_PA09380</name>
</gene>
<comment type="subcellular location">
    <subcellularLocation>
        <location evidence="1">Cell outer membrane</location>
    </subcellularLocation>
</comment>
<dbReference type="Proteomes" id="UP000028186">
    <property type="component" value="Plasmid pHAMBI1141a"/>
</dbReference>
<keyword evidence="4" id="KW-0472">Membrane</keyword>
<evidence type="ECO:0000313" key="8">
    <source>
        <dbReference type="Proteomes" id="UP000028186"/>
    </source>
</evidence>
<evidence type="ECO:0000256" key="4">
    <source>
        <dbReference type="ARBA" id="ARBA00023136"/>
    </source>
</evidence>
<organism evidence="7 8">
    <name type="scientific">Neorhizobium galegae bv. officinalis bv. officinalis str. HAMBI 1141</name>
    <dbReference type="NCBI Taxonomy" id="1028801"/>
    <lineage>
        <taxon>Bacteria</taxon>
        <taxon>Pseudomonadati</taxon>
        <taxon>Pseudomonadota</taxon>
        <taxon>Alphaproteobacteria</taxon>
        <taxon>Hyphomicrobiales</taxon>
        <taxon>Rhizobiaceae</taxon>
        <taxon>Rhizobium/Agrobacterium group</taxon>
        <taxon>Neorhizobium</taxon>
    </lineage>
</organism>
<dbReference type="AlphaFoldDB" id="A0A068TJR3"/>
<protein>
    <submittedName>
        <fullName evidence="7">MltA-interacting MipA family protein</fullName>
    </submittedName>
</protein>
<accession>A0A068TJR3</accession>
<feature type="chain" id="PRO_5001657079" evidence="6">
    <location>
        <begin position="33"/>
        <end position="288"/>
    </location>
</feature>
<dbReference type="KEGG" id="ngl:RG1141_PA09380"/>
<evidence type="ECO:0000256" key="6">
    <source>
        <dbReference type="SAM" id="SignalP"/>
    </source>
</evidence>
<dbReference type="PANTHER" id="PTHR38776:SF1">
    <property type="entry name" value="MLTA-INTERACTING PROTEIN-RELATED"/>
    <property type="match status" value="1"/>
</dbReference>